<feature type="region of interest" description="Disordered" evidence="2">
    <location>
        <begin position="61"/>
        <end position="116"/>
    </location>
</feature>
<feature type="compositionally biased region" description="Polar residues" evidence="2">
    <location>
        <begin position="762"/>
        <end position="771"/>
    </location>
</feature>
<dbReference type="VEuPathDB" id="VectorBase:ASIS001697"/>
<dbReference type="EMBL" id="KE525342">
    <property type="protein sequence ID" value="KFB49046.1"/>
    <property type="molecule type" value="Genomic_DNA"/>
</dbReference>
<keyword evidence="1" id="KW-0175">Coiled coil</keyword>
<accession>A0A084WFQ2</accession>
<organism evidence="3">
    <name type="scientific">Anopheles sinensis</name>
    <name type="common">Mosquito</name>
    <dbReference type="NCBI Taxonomy" id="74873"/>
    <lineage>
        <taxon>Eukaryota</taxon>
        <taxon>Metazoa</taxon>
        <taxon>Ecdysozoa</taxon>
        <taxon>Arthropoda</taxon>
        <taxon>Hexapoda</taxon>
        <taxon>Insecta</taxon>
        <taxon>Pterygota</taxon>
        <taxon>Neoptera</taxon>
        <taxon>Endopterygota</taxon>
        <taxon>Diptera</taxon>
        <taxon>Nematocera</taxon>
        <taxon>Culicoidea</taxon>
        <taxon>Culicidae</taxon>
        <taxon>Anophelinae</taxon>
        <taxon>Anopheles</taxon>
    </lineage>
</organism>
<feature type="compositionally biased region" description="Basic residues" evidence="2">
    <location>
        <begin position="526"/>
        <end position="545"/>
    </location>
</feature>
<evidence type="ECO:0000256" key="1">
    <source>
        <dbReference type="SAM" id="Coils"/>
    </source>
</evidence>
<dbReference type="VEuPathDB" id="VectorBase:ASIS008717"/>
<evidence type="ECO:0000313" key="5">
    <source>
        <dbReference type="Proteomes" id="UP000030765"/>
    </source>
</evidence>
<dbReference type="VEuPathDB" id="VectorBase:ASIC017058"/>
<feature type="compositionally biased region" description="Low complexity" evidence="2">
    <location>
        <begin position="192"/>
        <end position="202"/>
    </location>
</feature>
<gene>
    <name evidence="3" type="ORF">ZHAS_00017058</name>
</gene>
<protein>
    <submittedName>
        <fullName evidence="3 4">Uncharacterized protein</fullName>
    </submittedName>
</protein>
<evidence type="ECO:0000313" key="3">
    <source>
        <dbReference type="EMBL" id="KFB49046.1"/>
    </source>
</evidence>
<dbReference type="Proteomes" id="UP000030765">
    <property type="component" value="Unassembled WGS sequence"/>
</dbReference>
<reference evidence="3 5" key="1">
    <citation type="journal article" date="2014" name="BMC Genomics">
        <title>Genome sequence of Anopheles sinensis provides insight into genetics basis of mosquito competence for malaria parasites.</title>
        <authorList>
            <person name="Zhou D."/>
            <person name="Zhang D."/>
            <person name="Ding G."/>
            <person name="Shi L."/>
            <person name="Hou Q."/>
            <person name="Ye Y."/>
            <person name="Xu Y."/>
            <person name="Zhou H."/>
            <person name="Xiong C."/>
            <person name="Li S."/>
            <person name="Yu J."/>
            <person name="Hong S."/>
            <person name="Yu X."/>
            <person name="Zou P."/>
            <person name="Chen C."/>
            <person name="Chang X."/>
            <person name="Wang W."/>
            <person name="Lv Y."/>
            <person name="Sun Y."/>
            <person name="Ma L."/>
            <person name="Shen B."/>
            <person name="Zhu C."/>
        </authorList>
    </citation>
    <scope>NUCLEOTIDE SEQUENCE [LARGE SCALE GENOMIC DNA]</scope>
</reference>
<feature type="compositionally biased region" description="Polar residues" evidence="2">
    <location>
        <begin position="88"/>
        <end position="97"/>
    </location>
</feature>
<proteinExistence type="predicted"/>
<dbReference type="STRING" id="74873.A0A084WFQ2"/>
<dbReference type="EMBL" id="ATLV01023387">
    <property type="status" value="NOT_ANNOTATED_CDS"/>
    <property type="molecule type" value="Genomic_DNA"/>
</dbReference>
<evidence type="ECO:0000313" key="4">
    <source>
        <dbReference type="EnsemblMetazoa" id="ASIC017058-PA"/>
    </source>
</evidence>
<feature type="compositionally biased region" description="Basic residues" evidence="2">
    <location>
        <begin position="177"/>
        <end position="190"/>
    </location>
</feature>
<sequence length="813" mass="86209">MEYVPLRTPAAEPYHYHHVTDQTKSLQELQNEVGALLEFRDLVIETFPDLKSKMASSAANSTLTGISSSSSSLAIRGKKEPKSGEGNNGSVIQDSGFSTETSSSKETHSAASSTSGAVQGGLILSTTINRLAVETEDELWNLLDVIHRKGSRLREEVDLHLEREKSRATNLAINHPPPHHHHAHHHHPPHPHQQQQHVASAVVPPPPTSSDAVATDAARSTNTTTTTVIVASGAGPTVATSAATAKSFQSQLLHTTDPGAGAAVGGGGQQPPVDHNVQILRNERDRLLDKLSAYEAETFAGRIREAKMHDELETLTLTMRDLQEQLKQSPAHALRAPSRYQLLQGNGKSSSAATTPPPLPPLDDPALVEGGENPKAPVGGAGGGLGRLDALLGSPPRLQKVRTLDSKKIAAILLETNIVELQRHLLTVTVQNQILQQRLEQATRSRLFLSEKFEKSKEDLDDLRFQLMEKSIELEGTKAQLRVIESKSTSGGKSAPPSAETSPEHHAAVGRGATAQQQHHNAGHLMQHHQLHHHHQHHHHHHQHHPTVVSSVTVNSQLAMRLPSSQVSTPSMKAMTPGSAAPKPPSGRNFSATPTPTTPTGPSQRPLGGGGGGSSGPSSNRSLTKSTGSLYVRSKSRSSSIPISSSTSSSAPKLPQPAPVSPPHRATPTMMTLPPPPIPPTAYGGVISSSPLPRPKRDTLTTKVKNCDSLSRKQSLRKDAPGTSATSIGSGGGQSSTSAVPHPAPAIRERKPSAGGGVLRHASSSSLGSADTPSSTTNVSSATNNTTTTTTTTPSDNGKVRNSRSSFWNWLKI</sequence>
<feature type="compositionally biased region" description="Low complexity" evidence="2">
    <location>
        <begin position="593"/>
        <end position="606"/>
    </location>
</feature>
<feature type="region of interest" description="Disordered" evidence="2">
    <location>
        <begin position="485"/>
        <end position="550"/>
    </location>
</feature>
<dbReference type="OrthoDB" id="1684102at2759"/>
<dbReference type="EnsemblMetazoa" id="ASIC017058-RA">
    <property type="protein sequence ID" value="ASIC017058-PA"/>
    <property type="gene ID" value="ASIC017058"/>
</dbReference>
<dbReference type="VEuPathDB" id="VectorBase:ASIS005632"/>
<name>A0A084WFQ2_ANOSI</name>
<dbReference type="EMBL" id="ATLV01023388">
    <property type="status" value="NOT_ANNOTATED_CDS"/>
    <property type="molecule type" value="Genomic_DNA"/>
</dbReference>
<feature type="coiled-coil region" evidence="1">
    <location>
        <begin position="277"/>
        <end position="325"/>
    </location>
</feature>
<keyword evidence="5" id="KW-1185">Reference proteome</keyword>
<dbReference type="AlphaFoldDB" id="A0A084WFQ2"/>
<feature type="compositionally biased region" description="Low complexity" evidence="2">
    <location>
        <begin position="772"/>
        <end position="795"/>
    </location>
</feature>
<feature type="compositionally biased region" description="Polar residues" evidence="2">
    <location>
        <begin position="701"/>
        <end position="713"/>
    </location>
</feature>
<reference evidence="4" key="2">
    <citation type="submission" date="2020-05" db="UniProtKB">
        <authorList>
            <consortium name="EnsemblMetazoa"/>
        </authorList>
    </citation>
    <scope>IDENTIFICATION</scope>
</reference>
<evidence type="ECO:0000256" key="2">
    <source>
        <dbReference type="SAM" id="MobiDB-lite"/>
    </source>
</evidence>
<feature type="region of interest" description="Disordered" evidence="2">
    <location>
        <begin position="564"/>
        <end position="805"/>
    </location>
</feature>
<feature type="compositionally biased region" description="Polar residues" evidence="2">
    <location>
        <begin position="620"/>
        <end position="629"/>
    </location>
</feature>
<dbReference type="OMA" id="HEHENQQ"/>
<feature type="compositionally biased region" description="Low complexity" evidence="2">
    <location>
        <begin position="637"/>
        <end position="653"/>
    </location>
</feature>
<feature type="region of interest" description="Disordered" evidence="2">
    <location>
        <begin position="171"/>
        <end position="221"/>
    </location>
</feature>
<feature type="region of interest" description="Disordered" evidence="2">
    <location>
        <begin position="344"/>
        <end position="382"/>
    </location>
</feature>